<dbReference type="STRING" id="1150626.PHAMO_190027"/>
<sequence>MDRGLKAAVQQARLKNHRRHQQRRQRAFRHWMAAMRDAAPPPKRRLGAAKGIATEALSAPCPLVRQIDSVILDHCVGEQAAAHGLDRFAGFGGIGFIDVEFDQLALADVVDAEKAERGQRVLDGLALGIEDTGLEGYEDFGFHVWVIRLLEQGGKEGRGAIGSPPLAPVTALSGGP</sequence>
<evidence type="ECO:0000313" key="2">
    <source>
        <dbReference type="Proteomes" id="UP000004169"/>
    </source>
</evidence>
<accession>H8FPD0</accession>
<organism evidence="1 2">
    <name type="scientific">Magnetospirillum molischianum DSM 120</name>
    <dbReference type="NCBI Taxonomy" id="1150626"/>
    <lineage>
        <taxon>Bacteria</taxon>
        <taxon>Pseudomonadati</taxon>
        <taxon>Pseudomonadota</taxon>
        <taxon>Alphaproteobacteria</taxon>
        <taxon>Rhodospirillales</taxon>
        <taxon>Rhodospirillaceae</taxon>
        <taxon>Magnetospirillum</taxon>
    </lineage>
</organism>
<dbReference type="EMBL" id="CAHP01000011">
    <property type="protein sequence ID" value="CCG40218.1"/>
    <property type="molecule type" value="Genomic_DNA"/>
</dbReference>
<evidence type="ECO:0000313" key="1">
    <source>
        <dbReference type="EMBL" id="CCG40218.1"/>
    </source>
</evidence>
<reference evidence="1 2" key="1">
    <citation type="journal article" date="2012" name="J. Bacteriol.">
        <title>Draft Genome Sequence of the Purple Photosynthetic Bacterium Phaeospirillum molischianum DSM120, a Particularly Versatile Bacterium.</title>
        <authorList>
            <person name="Duquesne K."/>
            <person name="Prima V."/>
            <person name="Ji B."/>
            <person name="Rouy Z."/>
            <person name="Medigue C."/>
            <person name="Talla E."/>
            <person name="Sturgis J.N."/>
        </authorList>
    </citation>
    <scope>NUCLEOTIDE SEQUENCE [LARGE SCALE GENOMIC DNA]</scope>
    <source>
        <strain evidence="2">DSM120</strain>
    </source>
</reference>
<gene>
    <name evidence="1" type="ORF">PHAMO_190027</name>
</gene>
<comment type="caution">
    <text evidence="1">The sequence shown here is derived from an EMBL/GenBank/DDBJ whole genome shotgun (WGS) entry which is preliminary data.</text>
</comment>
<protein>
    <submittedName>
        <fullName evidence="1">Uncharacterized protein</fullName>
    </submittedName>
</protein>
<proteinExistence type="predicted"/>
<name>H8FPD0_MAGML</name>
<dbReference type="AlphaFoldDB" id="H8FPD0"/>
<dbReference type="Proteomes" id="UP000004169">
    <property type="component" value="Unassembled WGS sequence"/>
</dbReference>
<keyword evidence="2" id="KW-1185">Reference proteome</keyword>